<feature type="domain" description="Cation efflux protein transmembrane" evidence="8">
    <location>
        <begin position="293"/>
        <end position="383"/>
    </location>
</feature>
<evidence type="ECO:0000259" key="8">
    <source>
        <dbReference type="Pfam" id="PF01545"/>
    </source>
</evidence>
<name>A0ABP0EHY9_9ASCO</name>
<evidence type="ECO:0000256" key="6">
    <source>
        <dbReference type="SAM" id="MobiDB-lite"/>
    </source>
</evidence>
<evidence type="ECO:0000313" key="10">
    <source>
        <dbReference type="Proteomes" id="UP001497600"/>
    </source>
</evidence>
<sequence length="480" mass="52504">MWKSDVFVRSIPSLGIRSSQFAVSMRKISSCHISGRDLSSNIHQFHRIRTMSTKTGDNNGSGGVGSEHKLGHEHEHEHEHGHEHEHSHNNSHEEHTHGHTHAGGASLFTHSHSHHQPNELLATGKGSFNNPAVRITWIGLLVNVGMAITKGVGGVYFHSQALVADAIHSVSDMVADFLTLATVNMAYKTGTPTKFPLGYGKIETVGSLMVSTVLLVAGISVGWSSLLSIFEYVLPAYIYDYASMIQIGHSHSHSHTQVQTHSHSHATTDVGISNSDLDTPLASSLSASPVIHGAWIAGASILVKEILFKKTMKIAEQTNSKVLVANAWHHRVDSLTSMVALLTITGSFLFNVAWLDSIGGLFVSILIIRTGWSTFLTSWYELIDRGEPVESEAYIKINNIAKQEVQDVTKGGFIVNKLSVMTSGASSNIYITLSETDAKQYSLEELNAIEAQLVESIKRDDKFIKNIFILFKAKGIMETK</sequence>
<keyword evidence="4 7" id="KW-1133">Transmembrane helix</keyword>
<reference evidence="9 10" key="1">
    <citation type="submission" date="2024-01" db="EMBL/GenBank/DDBJ databases">
        <authorList>
            <consortium name="Genoscope - CEA"/>
            <person name="William W."/>
        </authorList>
    </citation>
    <scope>NUCLEOTIDE SEQUENCE [LARGE SCALE GENOMIC DNA]</scope>
    <source>
        <strain evidence="9 10">29B2s-10</strain>
    </source>
</reference>
<feature type="transmembrane region" description="Helical" evidence="7">
    <location>
        <begin position="208"/>
        <end position="230"/>
    </location>
</feature>
<dbReference type="InterPro" id="IPR050291">
    <property type="entry name" value="CDF_Transporter"/>
</dbReference>
<organism evidence="9 10">
    <name type="scientific">[Candida] anglica</name>
    <dbReference type="NCBI Taxonomy" id="148631"/>
    <lineage>
        <taxon>Eukaryota</taxon>
        <taxon>Fungi</taxon>
        <taxon>Dikarya</taxon>
        <taxon>Ascomycota</taxon>
        <taxon>Saccharomycotina</taxon>
        <taxon>Pichiomycetes</taxon>
        <taxon>Debaryomycetaceae</taxon>
        <taxon>Kurtzmaniella</taxon>
    </lineage>
</organism>
<dbReference type="PANTHER" id="PTHR43840">
    <property type="entry name" value="MITOCHONDRIAL METAL TRANSPORTER 1-RELATED"/>
    <property type="match status" value="1"/>
</dbReference>
<evidence type="ECO:0000313" key="9">
    <source>
        <dbReference type="EMBL" id="CAK7918206.1"/>
    </source>
</evidence>
<dbReference type="PANTHER" id="PTHR43840:SF15">
    <property type="entry name" value="MITOCHONDRIAL METAL TRANSPORTER 1-RELATED"/>
    <property type="match status" value="1"/>
</dbReference>
<evidence type="ECO:0000256" key="7">
    <source>
        <dbReference type="SAM" id="Phobius"/>
    </source>
</evidence>
<protein>
    <submittedName>
        <fullName evidence="9">Mitochondrial metal transporter 1</fullName>
    </submittedName>
</protein>
<evidence type="ECO:0000256" key="1">
    <source>
        <dbReference type="ARBA" id="ARBA00004141"/>
    </source>
</evidence>
<keyword evidence="10" id="KW-1185">Reference proteome</keyword>
<feature type="domain" description="Cation efflux protein transmembrane" evidence="8">
    <location>
        <begin position="137"/>
        <end position="230"/>
    </location>
</feature>
<accession>A0ABP0EHY9</accession>
<feature type="compositionally biased region" description="Basic and acidic residues" evidence="6">
    <location>
        <begin position="66"/>
        <end position="97"/>
    </location>
</feature>
<evidence type="ECO:0000256" key="2">
    <source>
        <dbReference type="ARBA" id="ARBA00022448"/>
    </source>
</evidence>
<dbReference type="InterPro" id="IPR058533">
    <property type="entry name" value="Cation_efflux_TM"/>
</dbReference>
<dbReference type="EMBL" id="OZ004259">
    <property type="protein sequence ID" value="CAK7918206.1"/>
    <property type="molecule type" value="Genomic_DNA"/>
</dbReference>
<evidence type="ECO:0000256" key="5">
    <source>
        <dbReference type="ARBA" id="ARBA00023136"/>
    </source>
</evidence>
<keyword evidence="5 7" id="KW-0472">Membrane</keyword>
<keyword evidence="2" id="KW-0813">Transport</keyword>
<gene>
    <name evidence="9" type="primary">MMT1</name>
    <name evidence="9" type="ORF">CAAN4_G12200</name>
</gene>
<dbReference type="InterPro" id="IPR027469">
    <property type="entry name" value="Cation_efflux_TMD_sf"/>
</dbReference>
<feature type="region of interest" description="Disordered" evidence="6">
    <location>
        <begin position="51"/>
        <end position="123"/>
    </location>
</feature>
<dbReference type="Pfam" id="PF01545">
    <property type="entry name" value="Cation_efflux"/>
    <property type="match status" value="2"/>
</dbReference>
<keyword evidence="3 7" id="KW-0812">Transmembrane</keyword>
<evidence type="ECO:0000256" key="4">
    <source>
        <dbReference type="ARBA" id="ARBA00022989"/>
    </source>
</evidence>
<evidence type="ECO:0000256" key="3">
    <source>
        <dbReference type="ARBA" id="ARBA00022692"/>
    </source>
</evidence>
<proteinExistence type="predicted"/>
<dbReference type="SUPFAM" id="SSF161111">
    <property type="entry name" value="Cation efflux protein transmembrane domain-like"/>
    <property type="match status" value="1"/>
</dbReference>
<comment type="subcellular location">
    <subcellularLocation>
        <location evidence="1">Membrane</location>
        <topology evidence="1">Multi-pass membrane protein</topology>
    </subcellularLocation>
</comment>
<dbReference type="Gene3D" id="1.20.1510.10">
    <property type="entry name" value="Cation efflux protein transmembrane domain"/>
    <property type="match status" value="1"/>
</dbReference>
<dbReference type="Proteomes" id="UP001497600">
    <property type="component" value="Chromosome G"/>
</dbReference>